<dbReference type="Gene3D" id="1.20.120.80">
    <property type="entry name" value="Cytochrome c oxidase, subunit III, four-helix bundle"/>
    <property type="match status" value="1"/>
</dbReference>
<keyword evidence="4 7" id="KW-0812">Transmembrane</keyword>
<keyword evidence="6 8" id="KW-0472">Membrane</keyword>
<dbReference type="Pfam" id="PF00510">
    <property type="entry name" value="COX3"/>
    <property type="match status" value="1"/>
</dbReference>
<dbReference type="InterPro" id="IPR024791">
    <property type="entry name" value="Cyt_c/ubiquinol_Oxase_su3"/>
</dbReference>
<dbReference type="PANTHER" id="PTHR11403:SF2">
    <property type="entry name" value="CYTOCHROME BO(3) UBIQUINOL OXIDASE SUBUNIT 3"/>
    <property type="match status" value="1"/>
</dbReference>
<name>A0A2A4T6F0_9DELT</name>
<dbReference type="FunFam" id="1.20.120.80:FF:000001">
    <property type="entry name" value="Cytochrome (Ubi)quinol oxidase subunit III"/>
    <property type="match status" value="1"/>
</dbReference>
<dbReference type="PROSITE" id="PS50253">
    <property type="entry name" value="COX3"/>
    <property type="match status" value="1"/>
</dbReference>
<dbReference type="GO" id="GO:0019646">
    <property type="term" value="P:aerobic electron transport chain"/>
    <property type="evidence" value="ECO:0007669"/>
    <property type="project" value="InterPro"/>
</dbReference>
<dbReference type="GO" id="GO:0005886">
    <property type="term" value="C:plasma membrane"/>
    <property type="evidence" value="ECO:0007669"/>
    <property type="project" value="UniProtKB-SubCell"/>
</dbReference>
<dbReference type="EMBL" id="NVSR01000019">
    <property type="protein sequence ID" value="PCI29133.1"/>
    <property type="molecule type" value="Genomic_DNA"/>
</dbReference>
<gene>
    <name evidence="10" type="ORF">COB67_04775</name>
</gene>
<evidence type="ECO:0000256" key="6">
    <source>
        <dbReference type="ARBA" id="ARBA00023136"/>
    </source>
</evidence>
<proteinExistence type="inferred from homology"/>
<evidence type="ECO:0000313" key="10">
    <source>
        <dbReference type="EMBL" id="PCI29133.1"/>
    </source>
</evidence>
<dbReference type="InterPro" id="IPR013833">
    <property type="entry name" value="Cyt_c_oxidase_su3_a-hlx"/>
</dbReference>
<feature type="transmembrane region" description="Helical" evidence="8">
    <location>
        <begin position="93"/>
        <end position="110"/>
    </location>
</feature>
<dbReference type="SUPFAM" id="SSF81452">
    <property type="entry name" value="Cytochrome c oxidase subunit III-like"/>
    <property type="match status" value="1"/>
</dbReference>
<evidence type="ECO:0000256" key="7">
    <source>
        <dbReference type="RuleBase" id="RU003376"/>
    </source>
</evidence>
<organism evidence="10 11">
    <name type="scientific">SAR324 cluster bacterium</name>
    <dbReference type="NCBI Taxonomy" id="2024889"/>
    <lineage>
        <taxon>Bacteria</taxon>
        <taxon>Deltaproteobacteria</taxon>
        <taxon>SAR324 cluster</taxon>
    </lineage>
</organism>
<evidence type="ECO:0000259" key="9">
    <source>
        <dbReference type="PROSITE" id="PS50253"/>
    </source>
</evidence>
<evidence type="ECO:0000256" key="5">
    <source>
        <dbReference type="ARBA" id="ARBA00022989"/>
    </source>
</evidence>
<evidence type="ECO:0000256" key="2">
    <source>
        <dbReference type="ARBA" id="ARBA00010581"/>
    </source>
</evidence>
<evidence type="ECO:0000256" key="4">
    <source>
        <dbReference type="ARBA" id="ARBA00022692"/>
    </source>
</evidence>
<dbReference type="PANTHER" id="PTHR11403">
    <property type="entry name" value="CYTOCHROME C OXIDASE SUBUNIT III"/>
    <property type="match status" value="1"/>
</dbReference>
<reference evidence="11" key="1">
    <citation type="submission" date="2017-08" db="EMBL/GenBank/DDBJ databases">
        <title>A dynamic microbial community with high functional redundancy inhabits the cold, oxic subseafloor aquifer.</title>
        <authorList>
            <person name="Tully B.J."/>
            <person name="Wheat C.G."/>
            <person name="Glazer B.T."/>
            <person name="Huber J.A."/>
        </authorList>
    </citation>
    <scope>NUCLEOTIDE SEQUENCE [LARGE SCALE GENOMIC DNA]</scope>
</reference>
<keyword evidence="5 8" id="KW-1133">Transmembrane helix</keyword>
<dbReference type="AlphaFoldDB" id="A0A2A4T6F0"/>
<evidence type="ECO:0000256" key="1">
    <source>
        <dbReference type="ARBA" id="ARBA00004651"/>
    </source>
</evidence>
<comment type="subcellular location">
    <subcellularLocation>
        <location evidence="1 7">Cell membrane</location>
        <topology evidence="1 7">Multi-pass membrane protein</topology>
    </subcellularLocation>
</comment>
<evidence type="ECO:0000256" key="8">
    <source>
        <dbReference type="SAM" id="Phobius"/>
    </source>
</evidence>
<feature type="transmembrane region" description="Helical" evidence="8">
    <location>
        <begin position="130"/>
        <end position="155"/>
    </location>
</feature>
<feature type="transmembrane region" description="Helical" evidence="8">
    <location>
        <begin position="15"/>
        <end position="36"/>
    </location>
</feature>
<dbReference type="GO" id="GO:0004129">
    <property type="term" value="F:cytochrome-c oxidase activity"/>
    <property type="evidence" value="ECO:0007669"/>
    <property type="project" value="InterPro"/>
</dbReference>
<accession>A0A2A4T6F0</accession>
<evidence type="ECO:0000256" key="3">
    <source>
        <dbReference type="ARBA" id="ARBA00022475"/>
    </source>
</evidence>
<keyword evidence="3" id="KW-1003">Cell membrane</keyword>
<feature type="domain" description="Heme-copper oxidase subunit III family profile" evidence="9">
    <location>
        <begin position="1"/>
        <end position="196"/>
    </location>
</feature>
<feature type="transmembrane region" description="Helical" evidence="8">
    <location>
        <begin position="175"/>
        <end position="195"/>
    </location>
</feature>
<feature type="transmembrane region" description="Helical" evidence="8">
    <location>
        <begin position="56"/>
        <end position="81"/>
    </location>
</feature>
<comment type="caution">
    <text evidence="10">The sequence shown here is derived from an EMBL/GenBank/DDBJ whole genome shotgun (WGS) entry which is preliminary data.</text>
</comment>
<dbReference type="InterPro" id="IPR000298">
    <property type="entry name" value="Cyt_c_oxidase-like_su3"/>
</dbReference>
<dbReference type="InterPro" id="IPR035973">
    <property type="entry name" value="Cyt_c_oxidase_su3-like_sf"/>
</dbReference>
<dbReference type="Proteomes" id="UP000218113">
    <property type="component" value="Unassembled WGS sequence"/>
</dbReference>
<protein>
    <submittedName>
        <fullName evidence="10">Cytochrome oxidase subunit III</fullName>
    </submittedName>
</protein>
<sequence>MTHETTTGIDNRKMALWVMIGSECMLFGSLIINYLIQVHQIAGVENPDLIRPAQVINVPVTSLSTFVLLMSSLAMVLSLNGLQHGDIAQFRKWCFGTAGLGAIFLGFQAYEFTEFYWEGLGLTANNFGAAFFLLTGTHGAHVLVGVIWLLIMGGWSYRTSFQSEHHSILLEVAGLYWHFVDVIWIIIFTVVYLFVLAP</sequence>
<comment type="similarity">
    <text evidence="2 7">Belongs to the cytochrome c oxidase subunit 3 family.</text>
</comment>
<evidence type="ECO:0000313" key="11">
    <source>
        <dbReference type="Proteomes" id="UP000218113"/>
    </source>
</evidence>